<keyword evidence="8" id="KW-1185">Reference proteome</keyword>
<dbReference type="InterPro" id="IPR019800">
    <property type="entry name" value="Glyco_hydro_3_AS"/>
</dbReference>
<keyword evidence="2 7" id="KW-0378">Hydrolase</keyword>
<keyword evidence="3" id="KW-0326">Glycosidase</keyword>
<sequence>MPGSPRPAGLSSFQQGSTQTPEKLKLSSNADNPLPLQGSQPGKRSKGRPPFNPRLAVPLVLVVLLVIAGSFLGQHFLQASTTLLPNKAANGNANGGNFVAPPLSSQQIDNLRHLTDHMKYQQLAYLYVSRMSLDEEIGQIMMVEYSENAYSPSLDTMIHDLHAGGVIMYQRQINTLAQTKADTAHMQQRATSPLLISADEEGWNVHRLTNIYPPRLSAHDIRNSNSTTVAANEGQKVAHDLLSVGINTNLAPDVDVSPDDGYIGWDQRAFGSTPEDVIKYAGPYTKAMQTGGVIASMKHFPGLGGAPKTTDPHAVFVTVNHTKDQIYKIDLAPFQYFIHSSDKMEQPGMIMSTDVLLPAIDPTYIAELSPTFITKILRNEMGYNGVVITDALTMLGVQVNGQHLDLATAGVMALKAGNDLLLGAGDPASMRSMIDGIKTALNNGTLSKTRLDEAAARVITLKMERHLIAAVPPPANA</sequence>
<evidence type="ECO:0000313" key="7">
    <source>
        <dbReference type="EMBL" id="GHO89892.1"/>
    </source>
</evidence>
<dbReference type="InterPro" id="IPR001764">
    <property type="entry name" value="Glyco_hydro_3_N"/>
</dbReference>
<keyword evidence="5" id="KW-1133">Transmembrane helix</keyword>
<organism evidence="7 8">
    <name type="scientific">Dictyobacter formicarum</name>
    <dbReference type="NCBI Taxonomy" id="2778368"/>
    <lineage>
        <taxon>Bacteria</taxon>
        <taxon>Bacillati</taxon>
        <taxon>Chloroflexota</taxon>
        <taxon>Ktedonobacteria</taxon>
        <taxon>Ktedonobacterales</taxon>
        <taxon>Dictyobacteraceae</taxon>
        <taxon>Dictyobacter</taxon>
    </lineage>
</organism>
<reference evidence="7 8" key="1">
    <citation type="journal article" date="2021" name="Int. J. Syst. Evol. Microbiol.">
        <title>Reticulibacter mediterranei gen. nov., sp. nov., within the new family Reticulibacteraceae fam. nov., and Ktedonospora formicarum gen. nov., sp. nov., Ktedonobacter robiniae sp. nov., Dictyobacter formicarum sp. nov. and Dictyobacter arantiisoli sp. nov., belonging to the class Ktedonobacteria.</title>
        <authorList>
            <person name="Yabe S."/>
            <person name="Zheng Y."/>
            <person name="Wang C.M."/>
            <person name="Sakai Y."/>
            <person name="Abe K."/>
            <person name="Yokota A."/>
            <person name="Donadio S."/>
            <person name="Cavaletti L."/>
            <person name="Monciardini P."/>
        </authorList>
    </citation>
    <scope>NUCLEOTIDE SEQUENCE [LARGE SCALE GENOMIC DNA]</scope>
    <source>
        <strain evidence="7 8">SOSP1-9</strain>
    </source>
</reference>
<keyword evidence="5" id="KW-0812">Transmembrane</keyword>
<comment type="similarity">
    <text evidence="1">Belongs to the glycosyl hydrolase 3 family.</text>
</comment>
<feature type="transmembrane region" description="Helical" evidence="5">
    <location>
        <begin position="55"/>
        <end position="77"/>
    </location>
</feature>
<dbReference type="InterPro" id="IPR050226">
    <property type="entry name" value="NagZ_Beta-hexosaminidase"/>
</dbReference>
<feature type="domain" description="Glycoside hydrolase family 3 N-terminal" evidence="6">
    <location>
        <begin position="133"/>
        <end position="461"/>
    </location>
</feature>
<evidence type="ECO:0000256" key="4">
    <source>
        <dbReference type="SAM" id="MobiDB-lite"/>
    </source>
</evidence>
<evidence type="ECO:0000256" key="5">
    <source>
        <dbReference type="SAM" id="Phobius"/>
    </source>
</evidence>
<dbReference type="Gene3D" id="3.20.20.300">
    <property type="entry name" value="Glycoside hydrolase, family 3, N-terminal domain"/>
    <property type="match status" value="1"/>
</dbReference>
<dbReference type="Proteomes" id="UP000635565">
    <property type="component" value="Unassembled WGS sequence"/>
</dbReference>
<dbReference type="Pfam" id="PF00933">
    <property type="entry name" value="Glyco_hydro_3"/>
    <property type="match status" value="1"/>
</dbReference>
<dbReference type="EMBL" id="BNJJ01000051">
    <property type="protein sequence ID" value="GHO89892.1"/>
    <property type="molecule type" value="Genomic_DNA"/>
</dbReference>
<evidence type="ECO:0000256" key="2">
    <source>
        <dbReference type="ARBA" id="ARBA00022801"/>
    </source>
</evidence>
<name>A0ABQ3VUD4_9CHLR</name>
<accession>A0ABQ3VUD4</accession>
<dbReference type="InterPro" id="IPR036962">
    <property type="entry name" value="Glyco_hydro_3_N_sf"/>
</dbReference>
<protein>
    <submittedName>
        <fullName evidence="7">Glycoside hydrolase family 3</fullName>
    </submittedName>
</protein>
<keyword evidence="5" id="KW-0472">Membrane</keyword>
<dbReference type="InterPro" id="IPR017853">
    <property type="entry name" value="GH"/>
</dbReference>
<feature type="compositionally biased region" description="Polar residues" evidence="4">
    <location>
        <begin position="11"/>
        <end position="42"/>
    </location>
</feature>
<dbReference type="SUPFAM" id="SSF51445">
    <property type="entry name" value="(Trans)glycosidases"/>
    <property type="match status" value="1"/>
</dbReference>
<feature type="region of interest" description="Disordered" evidence="4">
    <location>
        <begin position="1"/>
        <end position="50"/>
    </location>
</feature>
<proteinExistence type="inferred from homology"/>
<dbReference type="GO" id="GO:0016787">
    <property type="term" value="F:hydrolase activity"/>
    <property type="evidence" value="ECO:0007669"/>
    <property type="project" value="UniProtKB-KW"/>
</dbReference>
<dbReference type="PANTHER" id="PTHR30480">
    <property type="entry name" value="BETA-HEXOSAMINIDASE-RELATED"/>
    <property type="match status" value="1"/>
</dbReference>
<comment type="caution">
    <text evidence="7">The sequence shown here is derived from an EMBL/GenBank/DDBJ whole genome shotgun (WGS) entry which is preliminary data.</text>
</comment>
<evidence type="ECO:0000313" key="8">
    <source>
        <dbReference type="Proteomes" id="UP000635565"/>
    </source>
</evidence>
<dbReference type="PROSITE" id="PS00775">
    <property type="entry name" value="GLYCOSYL_HYDROL_F3"/>
    <property type="match status" value="1"/>
</dbReference>
<evidence type="ECO:0000256" key="1">
    <source>
        <dbReference type="ARBA" id="ARBA00005336"/>
    </source>
</evidence>
<gene>
    <name evidence="7" type="ORF">KSZ_78980</name>
</gene>
<dbReference type="PANTHER" id="PTHR30480:SF16">
    <property type="entry name" value="GLYCOSIDE HYDROLASE FAMILY 3 DOMAIN PROTEIN"/>
    <property type="match status" value="1"/>
</dbReference>
<evidence type="ECO:0000256" key="3">
    <source>
        <dbReference type="ARBA" id="ARBA00023295"/>
    </source>
</evidence>
<evidence type="ECO:0000259" key="6">
    <source>
        <dbReference type="Pfam" id="PF00933"/>
    </source>
</evidence>